<dbReference type="RefSeq" id="WP_353711207.1">
    <property type="nucleotide sequence ID" value="NZ_CP159279.1"/>
</dbReference>
<dbReference type="PANTHER" id="PTHR34535:SF3">
    <property type="entry name" value="HYDROGENASE MATURATION FACTOR HYPA"/>
    <property type="match status" value="1"/>
</dbReference>
<dbReference type="GO" id="GO:0016151">
    <property type="term" value="F:nickel cation binding"/>
    <property type="evidence" value="ECO:0007669"/>
    <property type="project" value="UniProtKB-UniRule"/>
</dbReference>
<evidence type="ECO:0000256" key="1">
    <source>
        <dbReference type="ARBA" id="ARBA00010748"/>
    </source>
</evidence>
<accession>A0AAU8EMN2</accession>
<dbReference type="Pfam" id="PF01155">
    <property type="entry name" value="HypA"/>
    <property type="match status" value="1"/>
</dbReference>
<dbReference type="InterPro" id="IPR000688">
    <property type="entry name" value="HypA/HybF"/>
</dbReference>
<sequence>MHELSITQGLVDAVLNRTGERTVTAVNVRIGPLSGVLADAVRFCFDVATAGTPLAGARLRIEEPQGRARCRDCRDEFTLSDLILLCPCGSADVEVLSGRELMLMSVEVA</sequence>
<dbReference type="GO" id="GO:0051604">
    <property type="term" value="P:protein maturation"/>
    <property type="evidence" value="ECO:0007669"/>
    <property type="project" value="InterPro"/>
</dbReference>
<evidence type="ECO:0000256" key="5">
    <source>
        <dbReference type="HAMAP-Rule" id="MF_00213"/>
    </source>
</evidence>
<gene>
    <name evidence="5" type="primary">hypA</name>
    <name evidence="6" type="ORF">ABRP34_17885</name>
</gene>
<dbReference type="EMBL" id="CP159279">
    <property type="protein sequence ID" value="XCH10675.1"/>
    <property type="molecule type" value="Genomic_DNA"/>
</dbReference>
<protein>
    <recommendedName>
        <fullName evidence="5">Hydrogenase maturation factor HypA</fullName>
    </recommendedName>
</protein>
<evidence type="ECO:0000256" key="4">
    <source>
        <dbReference type="ARBA" id="ARBA00022833"/>
    </source>
</evidence>
<dbReference type="GO" id="GO:0008270">
    <property type="term" value="F:zinc ion binding"/>
    <property type="evidence" value="ECO:0007669"/>
    <property type="project" value="UniProtKB-UniRule"/>
</dbReference>
<feature type="binding site" evidence="5">
    <location>
        <position position="70"/>
    </location>
    <ligand>
        <name>Zn(2+)</name>
        <dbReference type="ChEBI" id="CHEBI:29105"/>
    </ligand>
</feature>
<keyword evidence="3 5" id="KW-0479">Metal-binding</keyword>
<dbReference type="Gene3D" id="3.30.2320.80">
    <property type="match status" value="1"/>
</dbReference>
<name>A0AAU8EMN2_9MICC</name>
<evidence type="ECO:0000256" key="3">
    <source>
        <dbReference type="ARBA" id="ARBA00022723"/>
    </source>
</evidence>
<keyword evidence="4 5" id="KW-0862">Zinc</keyword>
<organism evidence="6">
    <name type="scientific">Arthrobacter sp. K5</name>
    <dbReference type="NCBI Taxonomy" id="2839623"/>
    <lineage>
        <taxon>Bacteria</taxon>
        <taxon>Bacillati</taxon>
        <taxon>Actinomycetota</taxon>
        <taxon>Actinomycetes</taxon>
        <taxon>Micrococcales</taxon>
        <taxon>Micrococcaceae</taxon>
        <taxon>Arthrobacter</taxon>
    </lineage>
</organism>
<feature type="binding site" evidence="5">
    <location>
        <position position="73"/>
    </location>
    <ligand>
        <name>Zn(2+)</name>
        <dbReference type="ChEBI" id="CHEBI:29105"/>
    </ligand>
</feature>
<dbReference type="InterPro" id="IPR020538">
    <property type="entry name" value="Hydgase_Ni_incorp_HypA/HybF_CS"/>
</dbReference>
<feature type="binding site" evidence="5">
    <location>
        <position position="2"/>
    </location>
    <ligand>
        <name>Ni(2+)</name>
        <dbReference type="ChEBI" id="CHEBI:49786"/>
    </ligand>
</feature>
<feature type="binding site" evidence="5">
    <location>
        <position position="88"/>
    </location>
    <ligand>
        <name>Zn(2+)</name>
        <dbReference type="ChEBI" id="CHEBI:29105"/>
    </ligand>
</feature>
<dbReference type="HAMAP" id="MF_00213">
    <property type="entry name" value="HypA_HybF"/>
    <property type="match status" value="1"/>
</dbReference>
<comment type="similarity">
    <text evidence="1 5">Belongs to the HypA/HybF family.</text>
</comment>
<dbReference type="AlphaFoldDB" id="A0AAU8EMN2"/>
<evidence type="ECO:0000256" key="2">
    <source>
        <dbReference type="ARBA" id="ARBA00022596"/>
    </source>
</evidence>
<reference evidence="6" key="1">
    <citation type="submission" date="2024-06" db="EMBL/GenBank/DDBJ databases">
        <title>Biodegradation of dimethachlon by Arthrobacter sp. K5: mechanistic insights and ecological implications.</title>
        <authorList>
            <person name="Hu S."/>
            <person name="Lu P."/>
        </authorList>
    </citation>
    <scope>NUCLEOTIDE SEQUENCE</scope>
    <source>
        <strain evidence="6">K5</strain>
    </source>
</reference>
<evidence type="ECO:0000313" key="6">
    <source>
        <dbReference type="EMBL" id="XCH10675.1"/>
    </source>
</evidence>
<dbReference type="PROSITE" id="PS01249">
    <property type="entry name" value="HYPA"/>
    <property type="match status" value="1"/>
</dbReference>
<comment type="function">
    <text evidence="5">Involved in the maturation of [NiFe] hydrogenases. Required for nickel insertion into the metal center of the hydrogenase.</text>
</comment>
<dbReference type="PIRSF" id="PIRSF004761">
    <property type="entry name" value="Hydrgn_mat_HypA"/>
    <property type="match status" value="1"/>
</dbReference>
<keyword evidence="2 5" id="KW-0533">Nickel</keyword>
<proteinExistence type="inferred from homology"/>
<dbReference type="PANTHER" id="PTHR34535">
    <property type="entry name" value="HYDROGENASE MATURATION FACTOR HYPA"/>
    <property type="match status" value="1"/>
</dbReference>
<feature type="binding site" evidence="5">
    <location>
        <position position="86"/>
    </location>
    <ligand>
        <name>Zn(2+)</name>
        <dbReference type="ChEBI" id="CHEBI:29105"/>
    </ligand>
</feature>